<evidence type="ECO:0000313" key="4">
    <source>
        <dbReference type="Proteomes" id="UP001497392"/>
    </source>
</evidence>
<reference evidence="3 4" key="1">
    <citation type="submission" date="2024-06" db="EMBL/GenBank/DDBJ databases">
        <authorList>
            <person name="Kraege A."/>
            <person name="Thomma B."/>
        </authorList>
    </citation>
    <scope>NUCLEOTIDE SEQUENCE [LARGE SCALE GENOMIC DNA]</scope>
</reference>
<organism evidence="3 4">
    <name type="scientific">Coccomyxa viridis</name>
    <dbReference type="NCBI Taxonomy" id="1274662"/>
    <lineage>
        <taxon>Eukaryota</taxon>
        <taxon>Viridiplantae</taxon>
        <taxon>Chlorophyta</taxon>
        <taxon>core chlorophytes</taxon>
        <taxon>Trebouxiophyceae</taxon>
        <taxon>Trebouxiophyceae incertae sedis</taxon>
        <taxon>Coccomyxaceae</taxon>
        <taxon>Coccomyxa</taxon>
    </lineage>
</organism>
<feature type="compositionally biased region" description="Acidic residues" evidence="2">
    <location>
        <begin position="9"/>
        <end position="19"/>
    </location>
</feature>
<comment type="subcellular location">
    <subcellularLocation>
        <location evidence="1">Cytoplasm</location>
        <location evidence="1">Cytoskeleton</location>
        <location evidence="1">Cilium axoneme</location>
    </subcellularLocation>
</comment>
<proteinExistence type="predicted"/>
<gene>
    <name evidence="3" type="primary">g6509</name>
    <name evidence="3" type="ORF">VP750_LOCUS5570</name>
</gene>
<evidence type="ECO:0000313" key="3">
    <source>
        <dbReference type="EMBL" id="CAL5223911.1"/>
    </source>
</evidence>
<accession>A0ABP1FY19</accession>
<evidence type="ECO:0000256" key="2">
    <source>
        <dbReference type="SAM" id="MobiDB-lite"/>
    </source>
</evidence>
<dbReference type="Proteomes" id="UP001497392">
    <property type="component" value="Unassembled WGS sequence"/>
</dbReference>
<evidence type="ECO:0000256" key="1">
    <source>
        <dbReference type="ARBA" id="ARBA00004430"/>
    </source>
</evidence>
<comment type="caution">
    <text evidence="3">The sequence shown here is derived from an EMBL/GenBank/DDBJ whole genome shotgun (WGS) entry which is preliminary data.</text>
</comment>
<feature type="region of interest" description="Disordered" evidence="2">
    <location>
        <begin position="1"/>
        <end position="22"/>
    </location>
</feature>
<feature type="compositionally biased region" description="Polar residues" evidence="2">
    <location>
        <begin position="305"/>
        <end position="314"/>
    </location>
</feature>
<keyword evidence="4" id="KW-1185">Reference proteome</keyword>
<sequence length="394" mass="44271">MPLSSIAQTDDDAWDDDEVSGGHRRKTIVKPDYVSGHVVSAVKRFNKLYASQLQPRLGRKLPSLQALSLGCLARYISDVLEIEQEFLASLPWAWKAPLLAVARRKGLLNDDTLWKLSDSEADVLDISRSPDLTHEGILRGLQAMPHVRHLDLTDCTYFPTLLASLPELCPQLESLRLGGFKLTLRRRHRLRTEQEAVKALLQSLPRISHARVQDCWEDEEQPESSPALHKLRMLGWPELDPQNQDILRKAAPWLRIITIEDDQESETLEEALAKEDAGLRVLAEALDHEYAAMCHFDWEEGGASLQATSEQHAASSRPAAPGSLTSSTMQGPSMAERFRAAYESRAARVAIVRERNAKKERRREIRAMGSAERALHLAEQGVPLVSRVNVKKTR</sequence>
<dbReference type="Gene3D" id="3.80.10.10">
    <property type="entry name" value="Ribonuclease Inhibitor"/>
    <property type="match status" value="1"/>
</dbReference>
<dbReference type="EMBL" id="CAXHTA020000009">
    <property type="protein sequence ID" value="CAL5223911.1"/>
    <property type="molecule type" value="Genomic_DNA"/>
</dbReference>
<name>A0ABP1FY19_9CHLO</name>
<dbReference type="InterPro" id="IPR032675">
    <property type="entry name" value="LRR_dom_sf"/>
</dbReference>
<feature type="region of interest" description="Disordered" evidence="2">
    <location>
        <begin position="305"/>
        <end position="333"/>
    </location>
</feature>
<dbReference type="SUPFAM" id="SSF52047">
    <property type="entry name" value="RNI-like"/>
    <property type="match status" value="1"/>
</dbReference>
<protein>
    <submittedName>
        <fullName evidence="3">G6509 protein</fullName>
    </submittedName>
</protein>